<evidence type="ECO:0008006" key="4">
    <source>
        <dbReference type="Google" id="ProtNLM"/>
    </source>
</evidence>
<gene>
    <name evidence="2" type="ORF">MOP44_13235</name>
</gene>
<reference evidence="2" key="1">
    <citation type="submission" date="2021-04" db="EMBL/GenBank/DDBJ databases">
        <title>Phylogenetic analysis of Acidobacteriaceae.</title>
        <authorList>
            <person name="Qiu L."/>
            <person name="Zhang Q."/>
        </authorList>
    </citation>
    <scope>NUCLEOTIDE SEQUENCE</scope>
    <source>
        <strain evidence="2">DSM 25168</strain>
    </source>
</reference>
<evidence type="ECO:0000256" key="1">
    <source>
        <dbReference type="SAM" id="SignalP"/>
    </source>
</evidence>
<organism evidence="2 3">
    <name type="scientific">Occallatibacter riparius</name>
    <dbReference type="NCBI Taxonomy" id="1002689"/>
    <lineage>
        <taxon>Bacteria</taxon>
        <taxon>Pseudomonadati</taxon>
        <taxon>Acidobacteriota</taxon>
        <taxon>Terriglobia</taxon>
        <taxon>Terriglobales</taxon>
        <taxon>Acidobacteriaceae</taxon>
        <taxon>Occallatibacter</taxon>
    </lineage>
</organism>
<dbReference type="EMBL" id="CP093313">
    <property type="protein sequence ID" value="UWZ86879.1"/>
    <property type="molecule type" value="Genomic_DNA"/>
</dbReference>
<protein>
    <recommendedName>
        <fullName evidence="4">Phosphate ABC transporter substrate-binding protein</fullName>
    </recommendedName>
</protein>
<accession>A0A9J7BVZ5</accession>
<feature type="chain" id="PRO_5039921235" description="Phosphate ABC transporter substrate-binding protein" evidence="1">
    <location>
        <begin position="24"/>
        <end position="140"/>
    </location>
</feature>
<keyword evidence="1" id="KW-0732">Signal</keyword>
<dbReference type="RefSeq" id="WP_260796516.1">
    <property type="nucleotide sequence ID" value="NZ_CP093313.1"/>
</dbReference>
<proteinExistence type="predicted"/>
<dbReference type="SUPFAM" id="SSF53850">
    <property type="entry name" value="Periplasmic binding protein-like II"/>
    <property type="match status" value="1"/>
</dbReference>
<feature type="signal peptide" evidence="1">
    <location>
        <begin position="1"/>
        <end position="23"/>
    </location>
</feature>
<evidence type="ECO:0000313" key="2">
    <source>
        <dbReference type="EMBL" id="UWZ86879.1"/>
    </source>
</evidence>
<name>A0A9J7BVZ5_9BACT</name>
<sequence>MKSLIRCALLISAAILCSSAGYGQVLVVANPSVAADSVSKSELRNVFTGATTKLKDGSKVKPVLLKQGPTHAAFVTGDLSLSEVALLVSWRGLVFSGQGVMPKTFDSESALVAFIAETPGAIGYINPSTPHGNVKILSLK</sequence>
<evidence type="ECO:0000313" key="3">
    <source>
        <dbReference type="Proteomes" id="UP001059380"/>
    </source>
</evidence>
<dbReference type="Gene3D" id="3.40.190.10">
    <property type="entry name" value="Periplasmic binding protein-like II"/>
    <property type="match status" value="1"/>
</dbReference>
<keyword evidence="3" id="KW-1185">Reference proteome</keyword>
<dbReference type="AlphaFoldDB" id="A0A9J7BVZ5"/>
<dbReference type="Proteomes" id="UP001059380">
    <property type="component" value="Chromosome"/>
</dbReference>
<dbReference type="KEGG" id="orp:MOP44_13235"/>